<sequence length="157" mass="17254">MRQRPLRPRLLAAAALMLLAGVWQHAWPAPEPGIAVVMGPGPVTTVNLPTVAAIFRRKRQLWDDGSRIVPVNLPAAHALRRQFSLRLFKRSPEDMQDYWNDQYFHGVLPPAVLASEEAVIRFVASTPGAIGYVSSCTQDKRVIVVALVPGTDASCPH</sequence>
<evidence type="ECO:0000256" key="1">
    <source>
        <dbReference type="SAM" id="SignalP"/>
    </source>
</evidence>
<reference evidence="2 3" key="1">
    <citation type="submission" date="2024-08" db="EMBL/GenBank/DDBJ databases">
        <authorList>
            <person name="Lu H."/>
        </authorList>
    </citation>
    <scope>NUCLEOTIDE SEQUENCE [LARGE SCALE GENOMIC DNA]</scope>
    <source>
        <strain evidence="2 3">BYS78W</strain>
    </source>
</reference>
<evidence type="ECO:0008006" key="4">
    <source>
        <dbReference type="Google" id="ProtNLM"/>
    </source>
</evidence>
<name>A0ABW7H8I5_9BURK</name>
<dbReference type="SUPFAM" id="SSF53850">
    <property type="entry name" value="Periplasmic binding protein-like II"/>
    <property type="match status" value="1"/>
</dbReference>
<gene>
    <name evidence="2" type="ORF">ACG04R_05995</name>
</gene>
<evidence type="ECO:0000313" key="2">
    <source>
        <dbReference type="EMBL" id="MFG6486216.1"/>
    </source>
</evidence>
<evidence type="ECO:0000313" key="3">
    <source>
        <dbReference type="Proteomes" id="UP001606134"/>
    </source>
</evidence>
<dbReference type="EMBL" id="JBIGIC010000002">
    <property type="protein sequence ID" value="MFG6486216.1"/>
    <property type="molecule type" value="Genomic_DNA"/>
</dbReference>
<proteinExistence type="predicted"/>
<organism evidence="2 3">
    <name type="scientific">Pelomonas candidula</name>
    <dbReference type="NCBI Taxonomy" id="3299025"/>
    <lineage>
        <taxon>Bacteria</taxon>
        <taxon>Pseudomonadati</taxon>
        <taxon>Pseudomonadota</taxon>
        <taxon>Betaproteobacteria</taxon>
        <taxon>Burkholderiales</taxon>
        <taxon>Sphaerotilaceae</taxon>
        <taxon>Roseateles</taxon>
    </lineage>
</organism>
<dbReference type="Proteomes" id="UP001606134">
    <property type="component" value="Unassembled WGS sequence"/>
</dbReference>
<protein>
    <recommendedName>
        <fullName evidence="4">Phosphate ABC transporter substrate-binding protein</fullName>
    </recommendedName>
</protein>
<comment type="caution">
    <text evidence="2">The sequence shown here is derived from an EMBL/GenBank/DDBJ whole genome shotgun (WGS) entry which is preliminary data.</text>
</comment>
<feature type="chain" id="PRO_5045655949" description="Phosphate ABC transporter substrate-binding protein" evidence="1">
    <location>
        <begin position="26"/>
        <end position="157"/>
    </location>
</feature>
<keyword evidence="3" id="KW-1185">Reference proteome</keyword>
<feature type="signal peptide" evidence="1">
    <location>
        <begin position="1"/>
        <end position="25"/>
    </location>
</feature>
<dbReference type="Gene3D" id="3.40.190.10">
    <property type="entry name" value="Periplasmic binding protein-like II"/>
    <property type="match status" value="1"/>
</dbReference>
<dbReference type="RefSeq" id="WP_394407204.1">
    <property type="nucleotide sequence ID" value="NZ_JBIGIC010000002.1"/>
</dbReference>
<keyword evidence="1" id="KW-0732">Signal</keyword>
<accession>A0ABW7H8I5</accession>